<feature type="domain" description="C-myb C-terminal" evidence="4">
    <location>
        <begin position="4"/>
        <end position="126"/>
    </location>
</feature>
<dbReference type="InterPro" id="IPR015395">
    <property type="entry name" value="C-myb_C"/>
</dbReference>
<feature type="non-terminal residue" evidence="5">
    <location>
        <position position="127"/>
    </location>
</feature>
<evidence type="ECO:0000256" key="3">
    <source>
        <dbReference type="SAM" id="MobiDB-lite"/>
    </source>
</evidence>
<gene>
    <name evidence="5" type="ORF">SPARVUS_LOCUS3425411</name>
</gene>
<evidence type="ECO:0000259" key="4">
    <source>
        <dbReference type="Pfam" id="PF09316"/>
    </source>
</evidence>
<sequence>SIPFSPSQFFNVCPGNIQEPFNLENPAFTSTPICGQKYLTTPLRKQMTSVEDKENIGFRTPTIRRSLSTTPRTPTPFKNALAAQEKKYGPLKVTSQPFAYLEEDIREVLKQETGTDIFIKDEDDPNY</sequence>
<reference evidence="5" key="1">
    <citation type="submission" date="2023-05" db="EMBL/GenBank/DDBJ databases">
        <authorList>
            <person name="Stuckert A."/>
        </authorList>
    </citation>
    <scope>NUCLEOTIDE SEQUENCE</scope>
</reference>
<name>A0ABN9BRQ7_9NEOB</name>
<evidence type="ECO:0000313" key="5">
    <source>
        <dbReference type="EMBL" id="CAI9549947.1"/>
    </source>
</evidence>
<feature type="compositionally biased region" description="Low complexity" evidence="3">
    <location>
        <begin position="59"/>
        <end position="76"/>
    </location>
</feature>
<evidence type="ECO:0000313" key="6">
    <source>
        <dbReference type="Proteomes" id="UP001162483"/>
    </source>
</evidence>
<feature type="non-terminal residue" evidence="5">
    <location>
        <position position="1"/>
    </location>
</feature>
<dbReference type="Pfam" id="PF09316">
    <property type="entry name" value="Cmyb_C"/>
    <property type="match status" value="1"/>
</dbReference>
<keyword evidence="2" id="KW-0238">DNA-binding</keyword>
<evidence type="ECO:0000256" key="2">
    <source>
        <dbReference type="ARBA" id="ARBA00023125"/>
    </source>
</evidence>
<dbReference type="Proteomes" id="UP001162483">
    <property type="component" value="Unassembled WGS sequence"/>
</dbReference>
<feature type="region of interest" description="Disordered" evidence="3">
    <location>
        <begin position="50"/>
        <end position="77"/>
    </location>
</feature>
<organism evidence="5 6">
    <name type="scientific">Staurois parvus</name>
    <dbReference type="NCBI Taxonomy" id="386267"/>
    <lineage>
        <taxon>Eukaryota</taxon>
        <taxon>Metazoa</taxon>
        <taxon>Chordata</taxon>
        <taxon>Craniata</taxon>
        <taxon>Vertebrata</taxon>
        <taxon>Euteleostomi</taxon>
        <taxon>Amphibia</taxon>
        <taxon>Batrachia</taxon>
        <taxon>Anura</taxon>
        <taxon>Neobatrachia</taxon>
        <taxon>Ranoidea</taxon>
        <taxon>Ranidae</taxon>
        <taxon>Staurois</taxon>
    </lineage>
</organism>
<accession>A0ABN9BRQ7</accession>
<evidence type="ECO:0000256" key="1">
    <source>
        <dbReference type="ARBA" id="ARBA00022737"/>
    </source>
</evidence>
<proteinExistence type="predicted"/>
<comment type="caution">
    <text evidence="5">The sequence shown here is derived from an EMBL/GenBank/DDBJ whole genome shotgun (WGS) entry which is preliminary data.</text>
</comment>
<keyword evidence="1" id="KW-0677">Repeat</keyword>
<dbReference type="EMBL" id="CATNWA010005384">
    <property type="protein sequence ID" value="CAI9549947.1"/>
    <property type="molecule type" value="Genomic_DNA"/>
</dbReference>
<keyword evidence="6" id="KW-1185">Reference proteome</keyword>
<protein>
    <recommendedName>
        <fullName evidence="4">C-myb C-terminal domain-containing protein</fullName>
    </recommendedName>
</protein>